<sequence>MVRYGHRVILLVVAAVRRLRLLGNILSNNKHRIERLRRSRLHPRPEGRGFTRRLIKHSQGESRFHALGKTDEGRTLHITFTLRNASEKIRVISARDMHKKERMIYEQAT</sequence>
<evidence type="ECO:0000313" key="1">
    <source>
        <dbReference type="EMBL" id="BBO99505.1"/>
    </source>
</evidence>
<dbReference type="Pfam" id="PF04365">
    <property type="entry name" value="BrnT_toxin"/>
    <property type="match status" value="1"/>
</dbReference>
<proteinExistence type="predicted"/>
<dbReference type="Gene3D" id="3.10.450.530">
    <property type="entry name" value="Ribonuclease toxin, BrnT, of type II toxin-antitoxin system"/>
    <property type="match status" value="1"/>
</dbReference>
<reference evidence="2" key="1">
    <citation type="submission" date="2019-11" db="EMBL/GenBank/DDBJ databases">
        <title>Isolation and characterization of a novel species in the genus Sulfuriferula.</title>
        <authorList>
            <person name="Mochizuki J."/>
            <person name="Kojima H."/>
            <person name="Fukui M."/>
        </authorList>
    </citation>
    <scope>NUCLEOTIDE SEQUENCE [LARGE SCALE GENOMIC DNA]</scope>
    <source>
        <strain evidence="2">SGTM</strain>
    </source>
</reference>
<protein>
    <recommendedName>
        <fullName evidence="3">BrnT family toxin</fullName>
    </recommendedName>
</protein>
<dbReference type="Proteomes" id="UP000463939">
    <property type="component" value="Chromosome"/>
</dbReference>
<dbReference type="AlphaFoldDB" id="A0A809RCX9"/>
<accession>A0A809RCX9</accession>
<dbReference type="InterPro" id="IPR038573">
    <property type="entry name" value="BrnT_sf"/>
</dbReference>
<gene>
    <name evidence="1" type="ORF">SFSGTM_02140</name>
</gene>
<evidence type="ECO:0000313" key="2">
    <source>
        <dbReference type="Proteomes" id="UP000463939"/>
    </source>
</evidence>
<dbReference type="KEGG" id="sniv:SFSGTM_02140"/>
<dbReference type="EMBL" id="AP021881">
    <property type="protein sequence ID" value="BBO99505.1"/>
    <property type="molecule type" value="Genomic_DNA"/>
</dbReference>
<name>A0A809RCX9_9PROT</name>
<dbReference type="InterPro" id="IPR007460">
    <property type="entry name" value="BrnT_toxin"/>
</dbReference>
<organism evidence="1 2">
    <name type="scientific">Sulfuriferula nivalis</name>
    <dbReference type="NCBI Taxonomy" id="2675298"/>
    <lineage>
        <taxon>Bacteria</taxon>
        <taxon>Pseudomonadati</taxon>
        <taxon>Pseudomonadota</taxon>
        <taxon>Betaproteobacteria</taxon>
        <taxon>Nitrosomonadales</taxon>
        <taxon>Sulfuricellaceae</taxon>
        <taxon>Sulfuriferula</taxon>
    </lineage>
</organism>
<keyword evidence="2" id="KW-1185">Reference proteome</keyword>
<evidence type="ECO:0008006" key="3">
    <source>
        <dbReference type="Google" id="ProtNLM"/>
    </source>
</evidence>